<evidence type="ECO:0000313" key="1">
    <source>
        <dbReference type="EMBL" id="KAI7947937.1"/>
    </source>
</evidence>
<reference evidence="1 2" key="3">
    <citation type="journal article" date="2022" name="Microbiol. Spectr.">
        <title>Folding features and dynamics of 3D genome architecture in plant fungal pathogens.</title>
        <authorList>
            <person name="Xia C."/>
        </authorList>
    </citation>
    <scope>NUCLEOTIDE SEQUENCE [LARGE SCALE GENOMIC DNA]</scope>
    <source>
        <strain evidence="1 2">93-210</strain>
    </source>
</reference>
<evidence type="ECO:0000313" key="2">
    <source>
        <dbReference type="Proteomes" id="UP001060170"/>
    </source>
</evidence>
<gene>
    <name evidence="1" type="ORF">MJO28_009845</name>
</gene>
<keyword evidence="2" id="KW-1185">Reference proteome</keyword>
<accession>A0ACC0E8U0</accession>
<reference evidence="2" key="2">
    <citation type="journal article" date="2018" name="Mol. Plant Microbe Interact.">
        <title>Genome sequence resources for the wheat stripe rust pathogen (Puccinia striiformis f. sp. tritici) and the barley stripe rust pathogen (Puccinia striiformis f. sp. hordei).</title>
        <authorList>
            <person name="Xia C."/>
            <person name="Wang M."/>
            <person name="Yin C."/>
            <person name="Cornejo O.E."/>
            <person name="Hulbert S.H."/>
            <person name="Chen X."/>
        </authorList>
    </citation>
    <scope>NUCLEOTIDE SEQUENCE [LARGE SCALE GENOMIC DNA]</scope>
    <source>
        <strain evidence="2">93-210</strain>
    </source>
</reference>
<dbReference type="Proteomes" id="UP001060170">
    <property type="component" value="Chromosome 9"/>
</dbReference>
<protein>
    <submittedName>
        <fullName evidence="1">Uncharacterized protein</fullName>
    </submittedName>
</protein>
<organism evidence="1 2">
    <name type="scientific">Puccinia striiformis f. sp. tritici</name>
    <dbReference type="NCBI Taxonomy" id="168172"/>
    <lineage>
        <taxon>Eukaryota</taxon>
        <taxon>Fungi</taxon>
        <taxon>Dikarya</taxon>
        <taxon>Basidiomycota</taxon>
        <taxon>Pucciniomycotina</taxon>
        <taxon>Pucciniomycetes</taxon>
        <taxon>Pucciniales</taxon>
        <taxon>Pucciniaceae</taxon>
        <taxon>Puccinia</taxon>
    </lineage>
</organism>
<dbReference type="EMBL" id="CM045873">
    <property type="protein sequence ID" value="KAI7947937.1"/>
    <property type="molecule type" value="Genomic_DNA"/>
</dbReference>
<reference evidence="2" key="1">
    <citation type="journal article" date="2018" name="BMC Genomics">
        <title>Genomic insights into host adaptation between the wheat stripe rust pathogen (Puccinia striiformis f. sp. tritici) and the barley stripe rust pathogen (Puccinia striiformis f. sp. hordei).</title>
        <authorList>
            <person name="Xia C."/>
            <person name="Wang M."/>
            <person name="Yin C."/>
            <person name="Cornejo O.E."/>
            <person name="Hulbert S.H."/>
            <person name="Chen X."/>
        </authorList>
    </citation>
    <scope>NUCLEOTIDE SEQUENCE [LARGE SCALE GENOMIC DNA]</scope>
    <source>
        <strain evidence="2">93-210</strain>
    </source>
</reference>
<proteinExistence type="predicted"/>
<sequence length="446" mass="47690">MSVIIITPHIHTQYDTYPSCFSHYRPEPPKITTSLADRIARLNATQAQSSDRNHGQLHEQVGEIKSKISKYEATGQHEAPLMPKGSFGLGAPTTRADRGLDRMRIASLGVSGGTTVAPSPATIKPPNSLSASAGTSRSVSLGRQNNRSLSSDRNSPSQSPSQPQTDSIPTPPQEDTPDSPTEEEAKTKHNDQSEDPHQDANRSFDSADAYDGILDGYPTTPAEEDCPPMVTCSNCSESVELELLGEHVCDLSNGPRSARSTSGRFTDGSRLCPVDVPVDAVESPSLVISQEHASISNNAHDHPLPSPTSSACSSSKLTHDPISITTNAHLSPSDPLRPSTPVIKEMVTTEEKDGSSSKLSSSPQTSPTSSLKNKLHETPSINNHRNSDSSHSTNTTRLSTNGPILPNSASSSARKSWYDDDDDPDYYDSGNAPTGFVTIVRSSNRS</sequence>
<name>A0ACC0E8U0_9BASI</name>
<comment type="caution">
    <text evidence="1">The sequence shown here is derived from an EMBL/GenBank/DDBJ whole genome shotgun (WGS) entry which is preliminary data.</text>
</comment>